<evidence type="ECO:0000313" key="1">
    <source>
        <dbReference type="EMBL" id="VAW93157.1"/>
    </source>
</evidence>
<protein>
    <submittedName>
        <fullName evidence="1">Uncharacterized protein</fullName>
    </submittedName>
</protein>
<sequence>MTKSYIVTIISTLILMISLSNSAYATPSFASKYEKKCSYCHNAWPMLNAKGRDFRERGYRFKEDLKGKSSAFLESGSFPISALINSRPYDKKKSGKSKLRALQEVELFIGGAINNNVSAFFEVEAEDDANSFAPELANMAMSYRINDMINIHASYAPSYWADSYGFIGSQFRITRNKVGFISQSFGGADGTLRDRRQNFEVSGRIDKLFYTAGVSGAANDSVGANGNGVNIRVAYDITKNIMFGGFIGSGVAAQTNTALERKYSRNGIDFQSDFGASRVQAAYIIATDDNTAATSELKNNAYSIQYIYHMKTATGSPTFVPVVRIDNYEKNNGNDKYQELTLNLTYYIHENFKSFIEYWYQASVPDTVVADNRTTLQFSVGF</sequence>
<gene>
    <name evidence="1" type="ORF">MNBD_GAMMA22-666</name>
</gene>
<reference evidence="1" key="1">
    <citation type="submission" date="2018-06" db="EMBL/GenBank/DDBJ databases">
        <authorList>
            <person name="Zhirakovskaya E."/>
        </authorList>
    </citation>
    <scope>NUCLEOTIDE SEQUENCE</scope>
</reference>
<dbReference type="InterPro" id="IPR023614">
    <property type="entry name" value="Porin_dom_sf"/>
</dbReference>
<accession>A0A3B1A0N5</accession>
<name>A0A3B1A0N5_9ZZZZ</name>
<dbReference type="EMBL" id="UOFS01000013">
    <property type="protein sequence ID" value="VAW93157.1"/>
    <property type="molecule type" value="Genomic_DNA"/>
</dbReference>
<dbReference type="AlphaFoldDB" id="A0A3B1A0N5"/>
<organism evidence="1">
    <name type="scientific">hydrothermal vent metagenome</name>
    <dbReference type="NCBI Taxonomy" id="652676"/>
    <lineage>
        <taxon>unclassified sequences</taxon>
        <taxon>metagenomes</taxon>
        <taxon>ecological metagenomes</taxon>
    </lineage>
</organism>
<dbReference type="Gene3D" id="2.40.160.10">
    <property type="entry name" value="Porin"/>
    <property type="match status" value="1"/>
</dbReference>
<dbReference type="SUPFAM" id="SSF56935">
    <property type="entry name" value="Porins"/>
    <property type="match status" value="1"/>
</dbReference>
<proteinExistence type="predicted"/>